<sequence length="516" mass="54100">MRLKTILIGIVLIAVFFVAALKVMDYVAPRGSGAAPTLVELPPLPPSPPRSSTIVAPVAVALTAIRDVADRGAPRNFSGTADNPAQQILQNADIKWSAARGPIAATGAQDTLTLTTPLNGTLNVSGELSSNVRDALGGALGNLLGGNVAKQLGNVNIKNVNANADIRGNVVVSSQPRLTPNWRIEPNLAAQVSLGDTSASISGIRINVPAQVKPMIDNAVNEQIAAVQQRLRNDPAFEQNARREWSKLCRSIPLQGASAGQNLFLELKPTRAIAAQPRIDGSNVTLTLGVEAETRVTGTQTTPNCPFPATLAIVPPGPGKLTIGVPVDMPFVELNKIIEAQLAGKTFPEDGSGSVAVTVKKATVRASGDRLLISLLVNAKEKSSWFGLGGEATVHVWGKPALDQANQIMRFTNLELAVESEAAFGLLGAAARAAMPLLERTLAERAVIDLKPFASNAQRKIAGALADFQKNEDGLRVGADITSLRLGGIAFDSKTLRVIAEADGAIHVTVTKLPNL</sequence>
<organism evidence="1 2">
    <name type="scientific">Tardiphaga alba</name>
    <dbReference type="NCBI Taxonomy" id="340268"/>
    <lineage>
        <taxon>Bacteria</taxon>
        <taxon>Pseudomonadati</taxon>
        <taxon>Pseudomonadota</taxon>
        <taxon>Alphaproteobacteria</taxon>
        <taxon>Hyphomicrobiales</taxon>
        <taxon>Nitrobacteraceae</taxon>
        <taxon>Tardiphaga</taxon>
    </lineage>
</organism>
<accession>A0ABX8A9J4</accession>
<dbReference type="EMBL" id="CP036498">
    <property type="protein sequence ID" value="QUS38955.1"/>
    <property type="molecule type" value="Genomic_DNA"/>
</dbReference>
<dbReference type="InterPro" id="IPR025515">
    <property type="entry name" value="DUF4403"/>
</dbReference>
<gene>
    <name evidence="1" type="ORF">RPMA_09045</name>
</gene>
<keyword evidence="2" id="KW-1185">Reference proteome</keyword>
<protein>
    <submittedName>
        <fullName evidence="1">DUF4403 family protein</fullName>
    </submittedName>
</protein>
<dbReference type="Proteomes" id="UP000682843">
    <property type="component" value="Chromosome"/>
</dbReference>
<proteinExistence type="predicted"/>
<evidence type="ECO:0000313" key="1">
    <source>
        <dbReference type="EMBL" id="QUS38955.1"/>
    </source>
</evidence>
<evidence type="ECO:0000313" key="2">
    <source>
        <dbReference type="Proteomes" id="UP000682843"/>
    </source>
</evidence>
<dbReference type="RefSeq" id="WP_211912499.1">
    <property type="nucleotide sequence ID" value="NZ_CP036498.1"/>
</dbReference>
<reference evidence="1 2" key="1">
    <citation type="submission" date="2019-02" db="EMBL/GenBank/DDBJ databases">
        <title>Emended description of the genus Rhodopseudomonas and description of Rhodopseudomonas albus sp. nov., a non-phototrophic, heavy-metal-tolerant bacterium isolated from garden soil.</title>
        <authorList>
            <person name="Bao Z."/>
            <person name="Cao W.W."/>
            <person name="Sato Y."/>
            <person name="Nishizawa T."/>
            <person name="Zhao J."/>
            <person name="Guo Y."/>
            <person name="Ohta H."/>
        </authorList>
    </citation>
    <scope>NUCLEOTIDE SEQUENCE [LARGE SCALE GENOMIC DNA]</scope>
    <source>
        <strain evidence="1 2">SK50-23</strain>
    </source>
</reference>
<dbReference type="Pfam" id="PF14356">
    <property type="entry name" value="DUF4403"/>
    <property type="match status" value="1"/>
</dbReference>
<name>A0ABX8A9J4_9BRAD</name>